<comment type="caution">
    <text evidence="2">The sequence shown here is derived from an EMBL/GenBank/DDBJ whole genome shotgun (WGS) entry which is preliminary data.</text>
</comment>
<feature type="domain" description="NAD-dependent epimerase/dehydratase" evidence="1">
    <location>
        <begin position="5"/>
        <end position="221"/>
    </location>
</feature>
<dbReference type="Gene3D" id="3.40.50.720">
    <property type="entry name" value="NAD(P)-binding Rossmann-like Domain"/>
    <property type="match status" value="1"/>
</dbReference>
<evidence type="ECO:0000313" key="3">
    <source>
        <dbReference type="Proteomes" id="UP000648257"/>
    </source>
</evidence>
<sequence length="311" mass="34441">MIVGITGGTGFIGRKLVLRHLTNGDEVRVFSRRDPQLANLPAEVRWFSGDLTRAENMSSFLDQVDVLYHCAGEIRDESRMEAIHLDGTGLLIKMATGKIRRWVQLSSVGAYGLNRQCMIDENSTLNPSGMYEVTKAKSDALVISASNSGAFESVVLRPSIVYGTGMSNQSLRSLIGMIKKGLFVFIGAKGASANYVHVNNVVEALYLCGTSPQAKGQIYNISDYRTLEEFVDIISSLLNQKAPTLRFPEKPMRAIVACLGWIPKLPLTSSRIDALSNKTYYPIHKIENDLQYHHVISMQEGLAEMITEHKN</sequence>
<dbReference type="InterPro" id="IPR051783">
    <property type="entry name" value="NAD(P)-dependent_oxidoreduct"/>
</dbReference>
<protein>
    <submittedName>
        <fullName evidence="2">NAD-dependent epimerase/dehydratase family protein</fullName>
    </submittedName>
</protein>
<dbReference type="RefSeq" id="WP_186923873.1">
    <property type="nucleotide sequence ID" value="NZ_JACOFW010000020.1"/>
</dbReference>
<gene>
    <name evidence="2" type="ORF">H8K52_15800</name>
</gene>
<dbReference type="InterPro" id="IPR036291">
    <property type="entry name" value="NAD(P)-bd_dom_sf"/>
</dbReference>
<reference evidence="2 3" key="1">
    <citation type="submission" date="2020-08" db="EMBL/GenBank/DDBJ databases">
        <title>Novel species isolated from subtropical streams in China.</title>
        <authorList>
            <person name="Lu H."/>
        </authorList>
    </citation>
    <scope>NUCLEOTIDE SEQUENCE [LARGE SCALE GENOMIC DNA]</scope>
    <source>
        <strain evidence="2 3">KACC 16656</strain>
    </source>
</reference>
<keyword evidence="3" id="KW-1185">Reference proteome</keyword>
<dbReference type="EMBL" id="JACOFW010000020">
    <property type="protein sequence ID" value="MBC3808806.1"/>
    <property type="molecule type" value="Genomic_DNA"/>
</dbReference>
<dbReference type="InterPro" id="IPR001509">
    <property type="entry name" value="Epimerase_deHydtase"/>
</dbReference>
<name>A0ABR6X7E9_9BURK</name>
<evidence type="ECO:0000313" key="2">
    <source>
        <dbReference type="EMBL" id="MBC3808806.1"/>
    </source>
</evidence>
<dbReference type="PANTHER" id="PTHR48079">
    <property type="entry name" value="PROTEIN YEEZ"/>
    <property type="match status" value="1"/>
</dbReference>
<evidence type="ECO:0000259" key="1">
    <source>
        <dbReference type="Pfam" id="PF01370"/>
    </source>
</evidence>
<dbReference type="PANTHER" id="PTHR48079:SF6">
    <property type="entry name" value="NAD(P)-BINDING DOMAIN-CONTAINING PROTEIN-RELATED"/>
    <property type="match status" value="1"/>
</dbReference>
<dbReference type="Pfam" id="PF01370">
    <property type="entry name" value="Epimerase"/>
    <property type="match status" value="1"/>
</dbReference>
<proteinExistence type="predicted"/>
<dbReference type="SUPFAM" id="SSF51735">
    <property type="entry name" value="NAD(P)-binding Rossmann-fold domains"/>
    <property type="match status" value="1"/>
</dbReference>
<dbReference type="Proteomes" id="UP000648257">
    <property type="component" value="Unassembled WGS sequence"/>
</dbReference>
<accession>A0ABR6X7E9</accession>
<organism evidence="2 3">
    <name type="scientific">Undibacterium seohonense</name>
    <dbReference type="NCBI Taxonomy" id="1344950"/>
    <lineage>
        <taxon>Bacteria</taxon>
        <taxon>Pseudomonadati</taxon>
        <taxon>Pseudomonadota</taxon>
        <taxon>Betaproteobacteria</taxon>
        <taxon>Burkholderiales</taxon>
        <taxon>Oxalobacteraceae</taxon>
        <taxon>Undibacterium</taxon>
    </lineage>
</organism>